<dbReference type="InterPro" id="IPR052196">
    <property type="entry name" value="Bact_Kbp"/>
</dbReference>
<gene>
    <name evidence="3" type="ORF">FHS81_000297</name>
</gene>
<dbReference type="InterPro" id="IPR013783">
    <property type="entry name" value="Ig-like_fold"/>
</dbReference>
<name>A0A7W5Z1F9_9HYPH</name>
<evidence type="ECO:0000313" key="3">
    <source>
        <dbReference type="EMBL" id="MBB3808243.1"/>
    </source>
</evidence>
<dbReference type="CDD" id="cd00118">
    <property type="entry name" value="LysM"/>
    <property type="match status" value="1"/>
</dbReference>
<dbReference type="RefSeq" id="WP_183750266.1">
    <property type="nucleotide sequence ID" value="NZ_JACICC010000001.1"/>
</dbReference>
<sequence>MTASKGAQLAVIAAGAVLLVGAVLVFGIPSTRVGTDLDGQDTSTSTSTPAAVDQPAMPERSAAMSSSRLPVEQPSAPASPEQVEAAPPAFDVVRVGPSGDSVIAGRAAPGKTLELLVNGQVHDKVEVANSGAFALTPPTLQAGDHQLTLREVDKDGGSTLSRQSVTVVLSPDRASPPVVALTEPDKPTALLSSGGVVARQLNGEREADVLAATPADGPDAATLAAGKAVQKVAIESVEAEAGRIYTSGHAPAGSAVRLYLNDSFMAEGKASDSGALSFRIDSGVPPGDYRVRLDEVAPEDGKVRSRAEVAFSMPATPADGTQPETARRDGVSDDAQIVVPEIHTVRVEHGDSLWAISRRIYGEGLRYTVIYDANQTQIRNPDRIYPGQVFVLPLQDASAAR</sequence>
<feature type="domain" description="LysM" evidence="2">
    <location>
        <begin position="343"/>
        <end position="392"/>
    </location>
</feature>
<evidence type="ECO:0000256" key="1">
    <source>
        <dbReference type="SAM" id="MobiDB-lite"/>
    </source>
</evidence>
<reference evidence="3 4" key="1">
    <citation type="submission" date="2020-08" db="EMBL/GenBank/DDBJ databases">
        <title>Genomic Encyclopedia of Type Strains, Phase IV (KMG-IV): sequencing the most valuable type-strain genomes for metagenomic binning, comparative biology and taxonomic classification.</title>
        <authorList>
            <person name="Goeker M."/>
        </authorList>
    </citation>
    <scope>NUCLEOTIDE SEQUENCE [LARGE SCALE GENOMIC DNA]</scope>
    <source>
        <strain evidence="3 4">DSM 28760</strain>
    </source>
</reference>
<dbReference type="InterPro" id="IPR036779">
    <property type="entry name" value="LysM_dom_sf"/>
</dbReference>
<dbReference type="PANTHER" id="PTHR34700:SF4">
    <property type="entry name" value="PHAGE-LIKE ELEMENT PBSX PROTEIN XKDP"/>
    <property type="match status" value="1"/>
</dbReference>
<comment type="caution">
    <text evidence="3">The sequence shown here is derived from an EMBL/GenBank/DDBJ whole genome shotgun (WGS) entry which is preliminary data.</text>
</comment>
<dbReference type="SMART" id="SM00257">
    <property type="entry name" value="LysM"/>
    <property type="match status" value="1"/>
</dbReference>
<dbReference type="Gene3D" id="3.10.350.10">
    <property type="entry name" value="LysM domain"/>
    <property type="match status" value="1"/>
</dbReference>
<dbReference type="Pfam" id="PF01476">
    <property type="entry name" value="LysM"/>
    <property type="match status" value="1"/>
</dbReference>
<accession>A0A7W5Z1F9</accession>
<dbReference type="EMBL" id="JACICC010000001">
    <property type="protein sequence ID" value="MBB3808243.1"/>
    <property type="molecule type" value="Genomic_DNA"/>
</dbReference>
<proteinExistence type="predicted"/>
<evidence type="ECO:0000259" key="2">
    <source>
        <dbReference type="PROSITE" id="PS51782"/>
    </source>
</evidence>
<dbReference type="AlphaFoldDB" id="A0A7W5Z1F9"/>
<dbReference type="Proteomes" id="UP000537592">
    <property type="component" value="Unassembled WGS sequence"/>
</dbReference>
<dbReference type="PROSITE" id="PS51782">
    <property type="entry name" value="LYSM"/>
    <property type="match status" value="1"/>
</dbReference>
<dbReference type="PANTHER" id="PTHR34700">
    <property type="entry name" value="POTASSIUM BINDING PROTEIN KBP"/>
    <property type="match status" value="1"/>
</dbReference>
<feature type="region of interest" description="Disordered" evidence="1">
    <location>
        <begin position="34"/>
        <end position="85"/>
    </location>
</feature>
<dbReference type="SUPFAM" id="SSF54106">
    <property type="entry name" value="LysM domain"/>
    <property type="match status" value="1"/>
</dbReference>
<feature type="compositionally biased region" description="Polar residues" evidence="1">
    <location>
        <begin position="40"/>
        <end position="49"/>
    </location>
</feature>
<protein>
    <submittedName>
        <fullName evidence="3">Nucleoid-associated protein YgaU</fullName>
    </submittedName>
</protein>
<organism evidence="3 4">
    <name type="scientific">Pseudochelatococcus contaminans</name>
    <dbReference type="NCBI Taxonomy" id="1538103"/>
    <lineage>
        <taxon>Bacteria</taxon>
        <taxon>Pseudomonadati</taxon>
        <taxon>Pseudomonadota</taxon>
        <taxon>Alphaproteobacteria</taxon>
        <taxon>Hyphomicrobiales</taxon>
        <taxon>Chelatococcaceae</taxon>
        <taxon>Pseudochelatococcus</taxon>
    </lineage>
</organism>
<evidence type="ECO:0000313" key="4">
    <source>
        <dbReference type="Proteomes" id="UP000537592"/>
    </source>
</evidence>
<dbReference type="InterPro" id="IPR018392">
    <property type="entry name" value="LysM"/>
</dbReference>
<keyword evidence="4" id="KW-1185">Reference proteome</keyword>
<dbReference type="Gene3D" id="2.60.40.10">
    <property type="entry name" value="Immunoglobulins"/>
    <property type="match status" value="1"/>
</dbReference>